<sequence>MDLSRLDAALDKQSKSEIRMADIVMAQLNYYREDIKRLANYCSDLVDSQGNKVAIGNYKIGLFKTRRFDDEGETNGIVYLDMLDGKIEIDIRDTSNDLEDIEYGIDIKDPALPFELDSTKLANCIADDNNFEMAMLATNPNRLIEYAVKNANEHVKNNNERIDKFNNF</sequence>
<comment type="caution">
    <text evidence="1">The sequence shown here is derived from an EMBL/GenBank/DDBJ whole genome shotgun (WGS) entry which is preliminary data.</text>
</comment>
<organism evidence="1 2">
    <name type="scientific">Limosilactobacillus reuteri</name>
    <name type="common">Lactobacillus reuteri</name>
    <dbReference type="NCBI Taxonomy" id="1598"/>
    <lineage>
        <taxon>Bacteria</taxon>
        <taxon>Bacillati</taxon>
        <taxon>Bacillota</taxon>
        <taxon>Bacilli</taxon>
        <taxon>Lactobacillales</taxon>
        <taxon>Lactobacillaceae</taxon>
        <taxon>Limosilactobacillus</taxon>
    </lineage>
</organism>
<evidence type="ECO:0000313" key="2">
    <source>
        <dbReference type="Proteomes" id="UP000216122"/>
    </source>
</evidence>
<gene>
    <name evidence="1" type="ORF">CBG21_04950</name>
</gene>
<reference evidence="2" key="1">
    <citation type="submission" date="2017-05" db="EMBL/GenBank/DDBJ databases">
        <authorList>
            <person name="Lin X.B."/>
            <person name="Stothard P."/>
            <person name="Tasseva G."/>
            <person name="Walter J."/>
        </authorList>
    </citation>
    <scope>NUCLEOTIDE SEQUENCE [LARGE SCALE GENOMIC DNA]</scope>
    <source>
        <strain evidence="2">103v</strain>
    </source>
</reference>
<protein>
    <submittedName>
        <fullName evidence="1">Uncharacterized protein</fullName>
    </submittedName>
</protein>
<evidence type="ECO:0000313" key="1">
    <source>
        <dbReference type="EMBL" id="OYT03621.1"/>
    </source>
</evidence>
<reference evidence="1 2" key="2">
    <citation type="submission" date="2017-09" db="EMBL/GenBank/DDBJ databases">
        <title>Tripartite evolution among Lactobacillus johnsonii, Lactobacillus taiwanensis, Lactobacillus reuteri and their rodent host.</title>
        <authorList>
            <person name="Wang T."/>
            <person name="Knowles S."/>
            <person name="Cheng C."/>
        </authorList>
    </citation>
    <scope>NUCLEOTIDE SEQUENCE [LARGE SCALE GENOMIC DNA]</scope>
    <source>
        <strain evidence="1 2">103v</strain>
    </source>
</reference>
<dbReference type="RefSeq" id="WP_094504164.1">
    <property type="nucleotide sequence ID" value="NZ_NGPH01000030.1"/>
</dbReference>
<dbReference type="Proteomes" id="UP000216122">
    <property type="component" value="Unassembled WGS sequence"/>
</dbReference>
<proteinExistence type="predicted"/>
<name>A0A256VJ99_LIMRT</name>
<accession>A0A256VJ99</accession>
<dbReference type="AlphaFoldDB" id="A0A256VJ99"/>
<dbReference type="EMBL" id="NGQC01000031">
    <property type="protein sequence ID" value="OYT03621.1"/>
    <property type="molecule type" value="Genomic_DNA"/>
</dbReference>